<evidence type="ECO:0000313" key="2">
    <source>
        <dbReference type="EMBL" id="APC46112.1"/>
    </source>
</evidence>
<accession>A0A1J0GVA7</accession>
<sequence length="67" mass="7429">MNFKVLLALMAWLENQAASFAKAAEKKNEKSAAKIAAMQEKVDTLAKEAEKAKKIRQNIKSMCGDED</sequence>
<keyword evidence="1" id="KW-0175">Coiled coil</keyword>
<evidence type="ECO:0000256" key="1">
    <source>
        <dbReference type="SAM" id="Coils"/>
    </source>
</evidence>
<gene>
    <name evidence="2" type="ORF">vBVspPpVa5_0060</name>
</gene>
<reference evidence="2 3" key="1">
    <citation type="journal article" date="2017" name="Viruses">
        <title>Stumbling across the Same Phage: Comparative Genomics of Widespread Temperate Phages Infecting the Fish Pathogen Vibrio anguillarum.</title>
        <authorList>
            <person name="Kalatzis P.G."/>
            <person name="Rorbo N.I."/>
            <person name="Castillo D."/>
            <person name="Mauritzen J.J."/>
            <person name="Jorgensen J."/>
            <person name="Kokkari C."/>
            <person name="Zhang F."/>
            <person name="Katharios P."/>
            <person name="Middelboe M."/>
        </authorList>
    </citation>
    <scope>NUCLEOTIDE SEQUENCE [LARGE SCALE GENOMIC DNA]</scope>
</reference>
<name>A0A1J0GVA7_9CAUD</name>
<evidence type="ECO:0000313" key="3">
    <source>
        <dbReference type="Proteomes" id="UP000225978"/>
    </source>
</evidence>
<dbReference type="EMBL" id="KX889068">
    <property type="protein sequence ID" value="APC46112.1"/>
    <property type="molecule type" value="Genomic_DNA"/>
</dbReference>
<dbReference type="Proteomes" id="UP000225978">
    <property type="component" value="Segment"/>
</dbReference>
<keyword evidence="3" id="KW-1185">Reference proteome</keyword>
<protein>
    <submittedName>
        <fullName evidence="2">Uncharacterized protein</fullName>
    </submittedName>
</protein>
<feature type="coiled-coil region" evidence="1">
    <location>
        <begin position="21"/>
        <end position="55"/>
    </location>
</feature>
<proteinExistence type="predicted"/>
<organism evidence="2 3">
    <name type="scientific">Vibrio phage vB_VspP_pVa5</name>
    <dbReference type="NCBI Taxonomy" id="1913109"/>
    <lineage>
        <taxon>Viruses</taxon>
        <taxon>Duplodnaviria</taxon>
        <taxon>Heunggongvirae</taxon>
        <taxon>Uroviricota</taxon>
        <taxon>Caudoviricetes</taxon>
        <taxon>Schitoviridae</taxon>
        <taxon>Pontosvirinae</taxon>
        <taxon>Galateavirus</taxon>
        <taxon>Galateavirus PVA5</taxon>
    </lineage>
</organism>